<dbReference type="SUPFAM" id="SSF48179">
    <property type="entry name" value="6-phosphogluconate dehydrogenase C-terminal domain-like"/>
    <property type="match status" value="1"/>
</dbReference>
<dbReference type="Pfam" id="PF08546">
    <property type="entry name" value="ApbA_C"/>
    <property type="match status" value="1"/>
</dbReference>
<dbReference type="InterPro" id="IPR013328">
    <property type="entry name" value="6PGD_dom2"/>
</dbReference>
<feature type="domain" description="Ketopantoate reductase N-terminal" evidence="5">
    <location>
        <begin position="4"/>
        <end position="157"/>
    </location>
</feature>
<evidence type="ECO:0000313" key="8">
    <source>
        <dbReference type="Proteomes" id="UP001367513"/>
    </source>
</evidence>
<dbReference type="RefSeq" id="WP_346103405.1">
    <property type="nucleotide sequence ID" value="NZ_BAAAOD010000021.1"/>
</dbReference>
<dbReference type="Gene3D" id="1.10.1040.10">
    <property type="entry name" value="N-(1-d-carboxylethyl)-l-norvaline Dehydrogenase, domain 2"/>
    <property type="match status" value="1"/>
</dbReference>
<dbReference type="InterPro" id="IPR013332">
    <property type="entry name" value="KPR_N"/>
</dbReference>
<comment type="catalytic activity">
    <reaction evidence="4">
        <text>(R)-pantoate + NADP(+) = 2-dehydropantoate + NADPH + H(+)</text>
        <dbReference type="Rhea" id="RHEA:16233"/>
        <dbReference type="ChEBI" id="CHEBI:11561"/>
        <dbReference type="ChEBI" id="CHEBI:15378"/>
        <dbReference type="ChEBI" id="CHEBI:15980"/>
        <dbReference type="ChEBI" id="CHEBI:57783"/>
        <dbReference type="ChEBI" id="CHEBI:58349"/>
        <dbReference type="EC" id="1.1.1.169"/>
    </reaction>
</comment>
<comment type="caution">
    <text evidence="7">The sequence shown here is derived from an EMBL/GenBank/DDBJ whole genome shotgun (WGS) entry which is preliminary data.</text>
</comment>
<proteinExistence type="inferred from homology"/>
<gene>
    <name evidence="7" type="ORF">WG925_23435</name>
</gene>
<dbReference type="InterPro" id="IPR051402">
    <property type="entry name" value="KPR-Related"/>
</dbReference>
<keyword evidence="3 4" id="KW-0560">Oxidoreductase</keyword>
<dbReference type="InterPro" id="IPR036291">
    <property type="entry name" value="NAD(P)-bd_dom_sf"/>
</dbReference>
<evidence type="ECO:0000256" key="2">
    <source>
        <dbReference type="ARBA" id="ARBA00022857"/>
    </source>
</evidence>
<dbReference type="PANTHER" id="PTHR21708">
    <property type="entry name" value="PROBABLE 2-DEHYDROPANTOATE 2-REDUCTASE"/>
    <property type="match status" value="1"/>
</dbReference>
<dbReference type="SUPFAM" id="SSF51735">
    <property type="entry name" value="NAD(P)-binding Rossmann-fold domains"/>
    <property type="match status" value="1"/>
</dbReference>
<keyword evidence="2 4" id="KW-0521">NADP</keyword>
<evidence type="ECO:0000259" key="6">
    <source>
        <dbReference type="Pfam" id="PF08546"/>
    </source>
</evidence>
<keyword evidence="4" id="KW-0566">Pantothenate biosynthesis</keyword>
<dbReference type="EMBL" id="JBBPIX010000016">
    <property type="protein sequence ID" value="MEK6466702.1"/>
    <property type="molecule type" value="Genomic_DNA"/>
</dbReference>
<evidence type="ECO:0000256" key="4">
    <source>
        <dbReference type="RuleBase" id="RU362068"/>
    </source>
</evidence>
<dbReference type="InterPro" id="IPR008927">
    <property type="entry name" value="6-PGluconate_DH-like_C_sf"/>
</dbReference>
<protein>
    <recommendedName>
        <fullName evidence="4">2-dehydropantoate 2-reductase</fullName>
        <ecNumber evidence="4">1.1.1.169</ecNumber>
    </recommendedName>
    <alternativeName>
        <fullName evidence="4">Ketopantoate reductase</fullName>
    </alternativeName>
</protein>
<dbReference type="NCBIfam" id="TIGR00745">
    <property type="entry name" value="apbA_panE"/>
    <property type="match status" value="1"/>
</dbReference>
<feature type="domain" description="Ketopantoate reductase C-terminal" evidence="6">
    <location>
        <begin position="186"/>
        <end position="307"/>
    </location>
</feature>
<dbReference type="InterPro" id="IPR003710">
    <property type="entry name" value="ApbA"/>
</dbReference>
<name>A0ABU9AJT7_PSEA5</name>
<sequence length="311" mass="31864">MAVVVIVGCGAMGSVYAGLMADAGHEVHAVCRRAGHTAALRERGLRVTGHSGDRTVGLASAVLDAADVALDRPADLVVVATKAYDVAVAARSCAHLVGPGTVVQTIQNGLGSPEVAAAELDPGRIAVGVVGGFGASLPEPGVAHHNGMEMVRFGPYDGLPAAQLEASAEIWRSSGFAVALYTDLGRMVWEKLVMNAAFSGSTCLTGLTIGGVLEDPDAWAVARACAAEAVAVAAASGVTLQVGDPIEHVRRLGGAIPHARPSMLLDALARHRCEVDAINGAVAREGARLGVPTPVNDTVARTVRARERTWL</sequence>
<comment type="pathway">
    <text evidence="4">Cofactor biosynthesis; (R)-pantothenate biosynthesis; (R)-pantoate from 3-methyl-2-oxobutanoate: step 2/2.</text>
</comment>
<evidence type="ECO:0000313" key="7">
    <source>
        <dbReference type="EMBL" id="MEK6466702.1"/>
    </source>
</evidence>
<evidence type="ECO:0000256" key="1">
    <source>
        <dbReference type="ARBA" id="ARBA00007870"/>
    </source>
</evidence>
<dbReference type="Gene3D" id="3.40.50.720">
    <property type="entry name" value="NAD(P)-binding Rossmann-like Domain"/>
    <property type="match status" value="1"/>
</dbReference>
<keyword evidence="8" id="KW-1185">Reference proteome</keyword>
<dbReference type="InterPro" id="IPR013752">
    <property type="entry name" value="KPA_reductase"/>
</dbReference>
<evidence type="ECO:0000259" key="5">
    <source>
        <dbReference type="Pfam" id="PF02558"/>
    </source>
</evidence>
<evidence type="ECO:0000256" key="3">
    <source>
        <dbReference type="ARBA" id="ARBA00023002"/>
    </source>
</evidence>
<comment type="function">
    <text evidence="4">Catalyzes the NADPH-dependent reduction of ketopantoate into pantoic acid.</text>
</comment>
<accession>A0ABU9AJT7</accession>
<reference evidence="7 8" key="1">
    <citation type="submission" date="2024-03" db="EMBL/GenBank/DDBJ databases">
        <title>Draft genome sequence of Pseudonocardia carboxydivorans JCM 14827.</title>
        <authorList>
            <person name="Duangmal K."/>
        </authorList>
    </citation>
    <scope>NUCLEOTIDE SEQUENCE [LARGE SCALE GENOMIC DNA]</scope>
    <source>
        <strain evidence="7 8">JCM 14827</strain>
    </source>
</reference>
<dbReference type="EC" id="1.1.1.169" evidence="4"/>
<organism evidence="7 8">
    <name type="scientific">Pseudonocardia alni subsp. carboxydivorans</name>
    <dbReference type="NCBI Taxonomy" id="415010"/>
    <lineage>
        <taxon>Bacteria</taxon>
        <taxon>Bacillati</taxon>
        <taxon>Actinomycetota</taxon>
        <taxon>Actinomycetes</taxon>
        <taxon>Pseudonocardiales</taxon>
        <taxon>Pseudonocardiaceae</taxon>
        <taxon>Pseudonocardia</taxon>
    </lineage>
</organism>
<dbReference type="Proteomes" id="UP001367513">
    <property type="component" value="Unassembled WGS sequence"/>
</dbReference>
<dbReference type="PANTHER" id="PTHR21708:SF26">
    <property type="entry name" value="2-DEHYDROPANTOATE 2-REDUCTASE"/>
    <property type="match status" value="1"/>
</dbReference>
<comment type="similarity">
    <text evidence="1 4">Belongs to the ketopantoate reductase family.</text>
</comment>
<dbReference type="Pfam" id="PF02558">
    <property type="entry name" value="ApbA"/>
    <property type="match status" value="1"/>
</dbReference>
<dbReference type="GO" id="GO:0008677">
    <property type="term" value="F:2-dehydropantoate 2-reductase activity"/>
    <property type="evidence" value="ECO:0007669"/>
    <property type="project" value="UniProtKB-EC"/>
</dbReference>